<reference evidence="2" key="2">
    <citation type="journal article" date="2021" name="PeerJ">
        <title>Extensive microbial diversity within the chicken gut microbiome revealed by metagenomics and culture.</title>
        <authorList>
            <person name="Gilroy R."/>
            <person name="Ravi A."/>
            <person name="Getino M."/>
            <person name="Pursley I."/>
            <person name="Horton D.L."/>
            <person name="Alikhan N.F."/>
            <person name="Baker D."/>
            <person name="Gharbi K."/>
            <person name="Hall N."/>
            <person name="Watson M."/>
            <person name="Adriaenssens E.M."/>
            <person name="Foster-Nyarko E."/>
            <person name="Jarju S."/>
            <person name="Secka A."/>
            <person name="Antonio M."/>
            <person name="Oren A."/>
            <person name="Chaudhuri R.R."/>
            <person name="La Ragione R."/>
            <person name="Hildebrand F."/>
            <person name="Pallen M.J."/>
        </authorList>
    </citation>
    <scope>NUCLEOTIDE SEQUENCE</scope>
    <source>
        <strain evidence="2">14700</strain>
    </source>
</reference>
<comment type="caution">
    <text evidence="2">The sequence shown here is derived from an EMBL/GenBank/DDBJ whole genome shotgun (WGS) entry which is preliminary data.</text>
</comment>
<dbReference type="AlphaFoldDB" id="A0A9D9ID12"/>
<protein>
    <submittedName>
        <fullName evidence="2">YwaF family protein</fullName>
    </submittedName>
</protein>
<dbReference type="Pfam" id="PF14808">
    <property type="entry name" value="TMEM164"/>
    <property type="match status" value="1"/>
</dbReference>
<gene>
    <name evidence="2" type="ORF">IAA72_06995</name>
</gene>
<evidence type="ECO:0000256" key="1">
    <source>
        <dbReference type="SAM" id="Phobius"/>
    </source>
</evidence>
<keyword evidence="1" id="KW-1133">Transmembrane helix</keyword>
<dbReference type="EMBL" id="JADIMF010000111">
    <property type="protein sequence ID" value="MBO8469513.1"/>
    <property type="molecule type" value="Genomic_DNA"/>
</dbReference>
<feature type="transmembrane region" description="Helical" evidence="1">
    <location>
        <begin position="20"/>
        <end position="39"/>
    </location>
</feature>
<feature type="transmembrane region" description="Helical" evidence="1">
    <location>
        <begin position="170"/>
        <end position="194"/>
    </location>
</feature>
<sequence>MPDFLKSRFTIEPGKGMDSYSLGHFIWLGLLFFLIFFLGKKYRAADEDKRKKIRIAIASLIMLDEIVKDIIMPITGQWDWNFLPLHLCSISVFVVFIHALTGNRMLEEYTYAITLPTASMAMAFPDWTGALPCMNLMCIHSFSIHLLLVLYPCLLLYGGFIPSAKQLFRLIPIVAFLAFVMYFVNGALGTNFFFVNGGGDGNPLTFLEKYIGGWYRLAFPVIAAICWIPMYLPFRNKAKTR</sequence>
<reference evidence="2" key="1">
    <citation type="submission" date="2020-10" db="EMBL/GenBank/DDBJ databases">
        <authorList>
            <person name="Gilroy R."/>
        </authorList>
    </citation>
    <scope>NUCLEOTIDE SEQUENCE</scope>
    <source>
        <strain evidence="2">14700</strain>
    </source>
</reference>
<accession>A0A9D9ID12</accession>
<keyword evidence="1" id="KW-0472">Membrane</keyword>
<name>A0A9D9ID12_9SPIO</name>
<proteinExistence type="predicted"/>
<evidence type="ECO:0000313" key="2">
    <source>
        <dbReference type="EMBL" id="MBO8469513.1"/>
    </source>
</evidence>
<feature type="transmembrane region" description="Helical" evidence="1">
    <location>
        <begin position="214"/>
        <end position="234"/>
    </location>
</feature>
<keyword evidence="1" id="KW-0812">Transmembrane</keyword>
<feature type="transmembrane region" description="Helical" evidence="1">
    <location>
        <begin position="82"/>
        <end position="102"/>
    </location>
</feature>
<evidence type="ECO:0000313" key="3">
    <source>
        <dbReference type="Proteomes" id="UP000810292"/>
    </source>
</evidence>
<organism evidence="2 3">
    <name type="scientific">Candidatus Ornithospirochaeta stercoravium</name>
    <dbReference type="NCBI Taxonomy" id="2840897"/>
    <lineage>
        <taxon>Bacteria</taxon>
        <taxon>Pseudomonadati</taxon>
        <taxon>Spirochaetota</taxon>
        <taxon>Spirochaetia</taxon>
        <taxon>Spirochaetales</taxon>
        <taxon>Spirochaetaceae</taxon>
        <taxon>Spirochaetaceae incertae sedis</taxon>
        <taxon>Candidatus Ornithospirochaeta</taxon>
    </lineage>
</organism>
<feature type="transmembrane region" description="Helical" evidence="1">
    <location>
        <begin position="139"/>
        <end position="158"/>
    </location>
</feature>
<dbReference type="Proteomes" id="UP000810292">
    <property type="component" value="Unassembled WGS sequence"/>
</dbReference>